<comment type="similarity">
    <text evidence="2">Belongs to the major facilitator superfamily. Nitrate/nitrite porter (TC 2.A.1.8) family.</text>
</comment>
<keyword evidence="4 8" id="KW-1133">Transmembrane helix</keyword>
<dbReference type="AlphaFoldDB" id="A0ABD1YLW7"/>
<evidence type="ECO:0000256" key="5">
    <source>
        <dbReference type="ARBA" id="ARBA00023063"/>
    </source>
</evidence>
<evidence type="ECO:0000256" key="2">
    <source>
        <dbReference type="ARBA" id="ARBA00008432"/>
    </source>
</evidence>
<feature type="transmembrane region" description="Helical" evidence="8">
    <location>
        <begin position="213"/>
        <end position="232"/>
    </location>
</feature>
<dbReference type="InterPro" id="IPR020846">
    <property type="entry name" value="MFS_dom"/>
</dbReference>
<name>A0ABD1YLW7_9MARC</name>
<dbReference type="FunFam" id="1.20.1250.20:FF:000053">
    <property type="entry name" value="Nitrate transporter 2.1"/>
    <property type="match status" value="1"/>
</dbReference>
<dbReference type="Pfam" id="PF07690">
    <property type="entry name" value="MFS_1"/>
    <property type="match status" value="1"/>
</dbReference>
<evidence type="ECO:0000256" key="4">
    <source>
        <dbReference type="ARBA" id="ARBA00022989"/>
    </source>
</evidence>
<feature type="transmembrane region" description="Helical" evidence="8">
    <location>
        <begin position="148"/>
        <end position="167"/>
    </location>
</feature>
<sequence>MAPTPPTWRLDNESVGEPGSSLHGVTGHEPTFLPTIDPVHEHDDQPGAPPTDLKGRPFKLPVDSEHKAKTVRIWTIHRPHMLAFHLSWFSFMVCFFSTFAAPPLMPVIRENLNLDKIDIGNAGVASVAGAVVSRVLMGTICDLLGPRFGASSLMLITAPAVFCMSLVTDPTGFVLVRFFIGFCLATFVSCQFWMSSMFNTKVVGIANGTAAGWGNMGGGIVQLVMPGVFHIIRHNIGSNDFTAWRIAFFIPGVIQVFVGIVVLIFGQDLPDGNYSELKRKGDKVNDSFKKVFLYAVTNYRMYIFALTYGYCFGVELTIDNIIAQYFYDRFDLNLTTAGTVAASFGLMNLFSRPLGGVLSDLAAARWGMRGRLWCSWTIQTLGGISCIILGVVGQLGPAIVVLLLFSFFVQAACGTTFGIIPFISRRSLGIISGATGAGGNVGAVVTQAIFFLNSSYPTERGILYMGIMIVCCTLPVCFVYFPQWGSMFCGPSKSVTEADYYKSEWNKDEQSRGLHKASMKFAENAKSERGSQHGSIAAKEGLEDANTKGETAV</sequence>
<dbReference type="GO" id="GO:0015706">
    <property type="term" value="P:nitrate transmembrane transport"/>
    <property type="evidence" value="ECO:0007669"/>
    <property type="project" value="UniProtKB-ARBA"/>
</dbReference>
<feature type="transmembrane region" description="Helical" evidence="8">
    <location>
        <begin position="173"/>
        <end position="193"/>
    </location>
</feature>
<evidence type="ECO:0000259" key="9">
    <source>
        <dbReference type="PROSITE" id="PS50850"/>
    </source>
</evidence>
<evidence type="ECO:0000256" key="7">
    <source>
        <dbReference type="SAM" id="MobiDB-lite"/>
    </source>
</evidence>
<dbReference type="GO" id="GO:0042128">
    <property type="term" value="P:nitrate assimilation"/>
    <property type="evidence" value="ECO:0007669"/>
    <property type="project" value="UniProtKB-KW"/>
</dbReference>
<dbReference type="PROSITE" id="PS50850">
    <property type="entry name" value="MFS"/>
    <property type="match status" value="1"/>
</dbReference>
<reference evidence="10 11" key="1">
    <citation type="submission" date="2024-09" db="EMBL/GenBank/DDBJ databases">
        <title>Chromosome-scale assembly of Riccia fluitans.</title>
        <authorList>
            <person name="Paukszto L."/>
            <person name="Sawicki J."/>
            <person name="Karawczyk K."/>
            <person name="Piernik-Szablinska J."/>
            <person name="Szczecinska M."/>
            <person name="Mazdziarz M."/>
        </authorList>
    </citation>
    <scope>NUCLEOTIDE SEQUENCE [LARGE SCALE GENOMIC DNA]</scope>
    <source>
        <strain evidence="10">Rf_01</strain>
        <tissue evidence="10">Aerial parts of the thallus</tissue>
    </source>
</reference>
<dbReference type="SUPFAM" id="SSF103473">
    <property type="entry name" value="MFS general substrate transporter"/>
    <property type="match status" value="1"/>
</dbReference>
<keyword evidence="3 8" id="KW-0812">Transmembrane</keyword>
<evidence type="ECO:0000256" key="8">
    <source>
        <dbReference type="SAM" id="Phobius"/>
    </source>
</evidence>
<dbReference type="Proteomes" id="UP001605036">
    <property type="component" value="Unassembled WGS sequence"/>
</dbReference>
<dbReference type="InterPro" id="IPR011701">
    <property type="entry name" value="MFS"/>
</dbReference>
<comment type="caution">
    <text evidence="10">The sequence shown here is derived from an EMBL/GenBank/DDBJ whole genome shotgun (WGS) entry which is preliminary data.</text>
</comment>
<organism evidence="10 11">
    <name type="scientific">Riccia fluitans</name>
    <dbReference type="NCBI Taxonomy" id="41844"/>
    <lineage>
        <taxon>Eukaryota</taxon>
        <taxon>Viridiplantae</taxon>
        <taxon>Streptophyta</taxon>
        <taxon>Embryophyta</taxon>
        <taxon>Marchantiophyta</taxon>
        <taxon>Marchantiopsida</taxon>
        <taxon>Marchantiidae</taxon>
        <taxon>Marchantiales</taxon>
        <taxon>Ricciaceae</taxon>
        <taxon>Riccia</taxon>
    </lineage>
</organism>
<feature type="transmembrane region" description="Helical" evidence="8">
    <location>
        <begin position="398"/>
        <end position="423"/>
    </location>
</feature>
<evidence type="ECO:0000313" key="10">
    <source>
        <dbReference type="EMBL" id="KAL2631771.1"/>
    </source>
</evidence>
<evidence type="ECO:0000256" key="3">
    <source>
        <dbReference type="ARBA" id="ARBA00022692"/>
    </source>
</evidence>
<protein>
    <recommendedName>
        <fullName evidence="9">Major facilitator superfamily (MFS) profile domain-containing protein</fullName>
    </recommendedName>
</protein>
<feature type="transmembrane region" description="Helical" evidence="8">
    <location>
        <begin position="82"/>
        <end position="105"/>
    </location>
</feature>
<evidence type="ECO:0000256" key="6">
    <source>
        <dbReference type="ARBA" id="ARBA00023136"/>
    </source>
</evidence>
<feature type="region of interest" description="Disordered" evidence="7">
    <location>
        <begin position="1"/>
        <end position="59"/>
    </location>
</feature>
<keyword evidence="5" id="KW-0534">Nitrate assimilation</keyword>
<feature type="transmembrane region" description="Helical" evidence="8">
    <location>
        <begin position="462"/>
        <end position="481"/>
    </location>
</feature>
<keyword evidence="6 8" id="KW-0472">Membrane</keyword>
<evidence type="ECO:0000256" key="1">
    <source>
        <dbReference type="ARBA" id="ARBA00004141"/>
    </source>
</evidence>
<dbReference type="InterPro" id="IPR036259">
    <property type="entry name" value="MFS_trans_sf"/>
</dbReference>
<dbReference type="GO" id="GO:0016020">
    <property type="term" value="C:membrane"/>
    <property type="evidence" value="ECO:0007669"/>
    <property type="project" value="UniProtKB-SubCell"/>
</dbReference>
<feature type="region of interest" description="Disordered" evidence="7">
    <location>
        <begin position="515"/>
        <end position="553"/>
    </location>
</feature>
<comment type="subcellular location">
    <subcellularLocation>
        <location evidence="1">Membrane</location>
        <topology evidence="1">Multi-pass membrane protein</topology>
    </subcellularLocation>
</comment>
<keyword evidence="11" id="KW-1185">Reference proteome</keyword>
<dbReference type="Gene3D" id="1.20.1250.20">
    <property type="entry name" value="MFS general substrate transporter like domains"/>
    <property type="match status" value="2"/>
</dbReference>
<feature type="transmembrane region" description="Helical" evidence="8">
    <location>
        <begin position="430"/>
        <end position="450"/>
    </location>
</feature>
<proteinExistence type="inferred from homology"/>
<dbReference type="EMBL" id="JBHFFA010000004">
    <property type="protein sequence ID" value="KAL2631771.1"/>
    <property type="molecule type" value="Genomic_DNA"/>
</dbReference>
<dbReference type="CDD" id="cd17341">
    <property type="entry name" value="MFS_NRT2_like"/>
    <property type="match status" value="1"/>
</dbReference>
<feature type="domain" description="Major facilitator superfamily (MFS) profile" evidence="9">
    <location>
        <begin position="83"/>
        <end position="484"/>
    </location>
</feature>
<dbReference type="InterPro" id="IPR044772">
    <property type="entry name" value="NO3_transporter"/>
</dbReference>
<feature type="transmembrane region" description="Helical" evidence="8">
    <location>
        <begin position="372"/>
        <end position="392"/>
    </location>
</feature>
<evidence type="ECO:0000313" key="11">
    <source>
        <dbReference type="Proteomes" id="UP001605036"/>
    </source>
</evidence>
<accession>A0ABD1YLW7</accession>
<feature type="transmembrane region" description="Helical" evidence="8">
    <location>
        <begin position="244"/>
        <end position="270"/>
    </location>
</feature>
<dbReference type="PANTHER" id="PTHR23515">
    <property type="entry name" value="HIGH-AFFINITY NITRATE TRANSPORTER 2.3"/>
    <property type="match status" value="1"/>
</dbReference>
<gene>
    <name evidence="10" type="ORF">R1flu_016457</name>
</gene>